<evidence type="ECO:0000256" key="5">
    <source>
        <dbReference type="ARBA" id="ARBA00022967"/>
    </source>
</evidence>
<evidence type="ECO:0000256" key="2">
    <source>
        <dbReference type="ARBA" id="ARBA00022692"/>
    </source>
</evidence>
<feature type="transmembrane region" description="Helical" evidence="9">
    <location>
        <begin position="190"/>
        <end position="209"/>
    </location>
</feature>
<dbReference type="GO" id="GO:0045332">
    <property type="term" value="P:phospholipid translocation"/>
    <property type="evidence" value="ECO:0007669"/>
    <property type="project" value="TreeGrafter"/>
</dbReference>
<dbReference type="Gene3D" id="2.70.150.10">
    <property type="entry name" value="Calcium-transporting ATPase, cytoplasmic transduction domain A"/>
    <property type="match status" value="1"/>
</dbReference>
<dbReference type="Proteomes" id="UP001211907">
    <property type="component" value="Unassembled WGS sequence"/>
</dbReference>
<evidence type="ECO:0000256" key="1">
    <source>
        <dbReference type="ARBA" id="ARBA00004141"/>
    </source>
</evidence>
<dbReference type="InterPro" id="IPR059000">
    <property type="entry name" value="ATPase_P-type_domA"/>
</dbReference>
<keyword evidence="13" id="KW-1185">Reference proteome</keyword>
<protein>
    <recommendedName>
        <fullName evidence="14">Phospholipid-transporting ATPase</fullName>
    </recommendedName>
</protein>
<keyword evidence="4" id="KW-0067">ATP-binding</keyword>
<organism evidence="12 13">
    <name type="scientific">Physocladia obscura</name>
    <dbReference type="NCBI Taxonomy" id="109957"/>
    <lineage>
        <taxon>Eukaryota</taxon>
        <taxon>Fungi</taxon>
        <taxon>Fungi incertae sedis</taxon>
        <taxon>Chytridiomycota</taxon>
        <taxon>Chytridiomycota incertae sedis</taxon>
        <taxon>Chytridiomycetes</taxon>
        <taxon>Chytridiales</taxon>
        <taxon>Chytriomycetaceae</taxon>
        <taxon>Physocladia</taxon>
    </lineage>
</organism>
<dbReference type="GO" id="GO:0140326">
    <property type="term" value="F:ATPase-coupled intramembrane lipid transporter activity"/>
    <property type="evidence" value="ECO:0007669"/>
    <property type="project" value="TreeGrafter"/>
</dbReference>
<dbReference type="PANTHER" id="PTHR24092">
    <property type="entry name" value="PROBABLE PHOSPHOLIPID-TRANSPORTING ATPASE"/>
    <property type="match status" value="1"/>
</dbReference>
<feature type="transmembrane region" description="Helical" evidence="9">
    <location>
        <begin position="436"/>
        <end position="457"/>
    </location>
</feature>
<keyword evidence="2 9" id="KW-0812">Transmembrane</keyword>
<feature type="compositionally biased region" description="Basic and acidic residues" evidence="8">
    <location>
        <begin position="8"/>
        <end position="24"/>
    </location>
</feature>
<dbReference type="EMBL" id="JADGJH010000742">
    <property type="protein sequence ID" value="KAJ3123370.1"/>
    <property type="molecule type" value="Genomic_DNA"/>
</dbReference>
<feature type="region of interest" description="Disordered" evidence="8">
    <location>
        <begin position="56"/>
        <end position="90"/>
    </location>
</feature>
<feature type="domain" description="P-type ATPase N-terminal" evidence="11">
    <location>
        <begin position="163"/>
        <end position="203"/>
    </location>
</feature>
<keyword evidence="5" id="KW-1278">Translocase</keyword>
<feature type="transmembrane region" description="Helical" evidence="9">
    <location>
        <begin position="494"/>
        <end position="515"/>
    </location>
</feature>
<evidence type="ECO:0000313" key="13">
    <source>
        <dbReference type="Proteomes" id="UP001211907"/>
    </source>
</evidence>
<evidence type="ECO:0000256" key="7">
    <source>
        <dbReference type="ARBA" id="ARBA00023136"/>
    </source>
</evidence>
<dbReference type="SUPFAM" id="SSF81653">
    <property type="entry name" value="Calcium ATPase, transduction domain A"/>
    <property type="match status" value="1"/>
</dbReference>
<evidence type="ECO:0000256" key="8">
    <source>
        <dbReference type="SAM" id="MobiDB-lite"/>
    </source>
</evidence>
<keyword evidence="7 9" id="KW-0472">Membrane</keyword>
<evidence type="ECO:0000259" key="10">
    <source>
        <dbReference type="Pfam" id="PF00122"/>
    </source>
</evidence>
<dbReference type="InterPro" id="IPR032631">
    <property type="entry name" value="P-type_ATPase_N"/>
</dbReference>
<dbReference type="AlphaFoldDB" id="A0AAD5T0Y6"/>
<evidence type="ECO:0008006" key="14">
    <source>
        <dbReference type="Google" id="ProtNLM"/>
    </source>
</evidence>
<comment type="caution">
    <text evidence="12">The sequence shown here is derived from an EMBL/GenBank/DDBJ whole genome shotgun (WGS) entry which is preliminary data.</text>
</comment>
<dbReference type="InterPro" id="IPR023298">
    <property type="entry name" value="ATPase_P-typ_TM_dom_sf"/>
</dbReference>
<dbReference type="GO" id="GO:0005886">
    <property type="term" value="C:plasma membrane"/>
    <property type="evidence" value="ECO:0007669"/>
    <property type="project" value="TreeGrafter"/>
</dbReference>
<dbReference type="SUPFAM" id="SSF81665">
    <property type="entry name" value="Calcium ATPase, transmembrane domain M"/>
    <property type="match status" value="1"/>
</dbReference>
<name>A0AAD5T0Y6_9FUNG</name>
<evidence type="ECO:0000256" key="3">
    <source>
        <dbReference type="ARBA" id="ARBA00022741"/>
    </source>
</evidence>
<evidence type="ECO:0000256" key="9">
    <source>
        <dbReference type="SAM" id="Phobius"/>
    </source>
</evidence>
<gene>
    <name evidence="12" type="ORF">HK100_011631</name>
</gene>
<dbReference type="InterPro" id="IPR018303">
    <property type="entry name" value="ATPase_P-typ_P_site"/>
</dbReference>
<dbReference type="GO" id="GO:0005524">
    <property type="term" value="F:ATP binding"/>
    <property type="evidence" value="ECO:0007669"/>
    <property type="project" value="UniProtKB-KW"/>
</dbReference>
<keyword evidence="3" id="KW-0547">Nucleotide-binding</keyword>
<accession>A0AAD5T0Y6</accession>
<dbReference type="Pfam" id="PF00122">
    <property type="entry name" value="E1-E2_ATPase"/>
    <property type="match status" value="1"/>
</dbReference>
<proteinExistence type="predicted"/>
<sequence length="612" mass="69176">MESFRGNQLDKHEERREHQQKDSGEFAVNQLVGLSNNLTKKDANKEQLNIKNIESNSNYHTFGPSPSPPPASALSIESFGDNSSLSPLRPTVPSRVARITNTIVPMPSPETTDPNIAASQSVLPKDRKRNLRFVLPAGGFRRNKDELVGWEVFTPLTPGSLKQAQNYIRTTKYTIITFIPLFLYSQFKRFYNIYFLLGALSVLYGSAALSPLSQIAPLVAVLFFAALKDLIEDYARLRSDNEANAKHVIVVRDGVQTETRAQDLIKGDLVLIKKNEKLSVDAIIIASSLEDGTCFVETAELDGETNIKRKSAIPALTHYSSLKDIIRVNLHIQCEQPNENLQSFEGRAKYIVSAGKARATRRKSFFEPEKHENEATRLANNIIDGPGVVPLNLNNLLLRGCVLRNTDFAWASVIYTGSDTKIIMNMKKPPQKESRLMKWLNWLVMGVFVYNGVLLFGSTTLEYFDYKSVYENNKRWYLDGGNTETMTNNFVSALFSYFGMYTYVIPISLFVMVEMDRYAQGFFMMNDLRMAVLRQPSPSAPPTEEAQMVFMKANNTNLNEDLAAIEYIFSDKTGTLTRNEMKLSKWYLDGNVYHDMEDPGSFGRAFLVRSHQ</sequence>
<feature type="region of interest" description="Disordered" evidence="8">
    <location>
        <begin position="1"/>
        <end position="28"/>
    </location>
</feature>
<evidence type="ECO:0000259" key="11">
    <source>
        <dbReference type="Pfam" id="PF16209"/>
    </source>
</evidence>
<dbReference type="InterPro" id="IPR008250">
    <property type="entry name" value="ATPase_P-typ_transduc_dom_A_sf"/>
</dbReference>
<feature type="domain" description="P-type ATPase A" evidence="10">
    <location>
        <begin position="245"/>
        <end position="310"/>
    </location>
</feature>
<reference evidence="12" key="1">
    <citation type="submission" date="2020-05" db="EMBL/GenBank/DDBJ databases">
        <title>Phylogenomic resolution of chytrid fungi.</title>
        <authorList>
            <person name="Stajich J.E."/>
            <person name="Amses K."/>
            <person name="Simmons R."/>
            <person name="Seto K."/>
            <person name="Myers J."/>
            <person name="Bonds A."/>
            <person name="Quandt C.A."/>
            <person name="Barry K."/>
            <person name="Liu P."/>
            <person name="Grigoriev I."/>
            <person name="Longcore J.E."/>
            <person name="James T.Y."/>
        </authorList>
    </citation>
    <scope>NUCLEOTIDE SEQUENCE</scope>
    <source>
        <strain evidence="12">JEL0513</strain>
    </source>
</reference>
<dbReference type="PROSITE" id="PS00154">
    <property type="entry name" value="ATPASE_E1_E2"/>
    <property type="match status" value="1"/>
</dbReference>
<keyword evidence="6 9" id="KW-1133">Transmembrane helix</keyword>
<evidence type="ECO:0000313" key="12">
    <source>
        <dbReference type="EMBL" id="KAJ3123370.1"/>
    </source>
</evidence>
<dbReference type="Pfam" id="PF16209">
    <property type="entry name" value="PhoLip_ATPase_N"/>
    <property type="match status" value="1"/>
</dbReference>
<dbReference type="PANTHER" id="PTHR24092:SF218">
    <property type="entry name" value="PHOSPHOLIPID-TRANSPORTING ATPASE"/>
    <property type="match status" value="1"/>
</dbReference>
<dbReference type="FunFam" id="3.40.50.1000:FF:000001">
    <property type="entry name" value="Phospholipid-transporting ATPase IC"/>
    <property type="match status" value="1"/>
</dbReference>
<comment type="subcellular location">
    <subcellularLocation>
        <location evidence="1">Membrane</location>
        <topology evidence="1">Multi-pass membrane protein</topology>
    </subcellularLocation>
</comment>
<evidence type="ECO:0000256" key="6">
    <source>
        <dbReference type="ARBA" id="ARBA00022989"/>
    </source>
</evidence>
<evidence type="ECO:0000256" key="4">
    <source>
        <dbReference type="ARBA" id="ARBA00022840"/>
    </source>
</evidence>